<evidence type="ECO:0000256" key="1">
    <source>
        <dbReference type="SAM" id="MobiDB-lite"/>
    </source>
</evidence>
<comment type="caution">
    <text evidence="2">The sequence shown here is derived from an EMBL/GenBank/DDBJ whole genome shotgun (WGS) entry which is preliminary data.</text>
</comment>
<dbReference type="PANTHER" id="PTHR46888">
    <property type="entry name" value="ZINC KNUCKLE DOMAINCONTAINING PROTEIN-RELATED"/>
    <property type="match status" value="1"/>
</dbReference>
<dbReference type="SUPFAM" id="SSF47353">
    <property type="entry name" value="Retrovirus capsid dimerization domain-like"/>
    <property type="match status" value="1"/>
</dbReference>
<dbReference type="InterPro" id="IPR038269">
    <property type="entry name" value="SCAN_sf"/>
</dbReference>
<dbReference type="EMBL" id="BGPR01000491">
    <property type="protein sequence ID" value="GBM23045.1"/>
    <property type="molecule type" value="Genomic_DNA"/>
</dbReference>
<reference evidence="2 3" key="1">
    <citation type="journal article" date="2019" name="Sci. Rep.">
        <title>Orb-weaving spider Araneus ventricosus genome elucidates the spidroin gene catalogue.</title>
        <authorList>
            <person name="Kono N."/>
            <person name="Nakamura H."/>
            <person name="Ohtoshi R."/>
            <person name="Moran D.A.P."/>
            <person name="Shinohara A."/>
            <person name="Yoshida Y."/>
            <person name="Fujiwara M."/>
            <person name="Mori M."/>
            <person name="Tomita M."/>
            <person name="Arakawa K."/>
        </authorList>
    </citation>
    <scope>NUCLEOTIDE SEQUENCE [LARGE SCALE GENOMIC DNA]</scope>
</reference>
<keyword evidence="3" id="KW-1185">Reference proteome</keyword>
<dbReference type="Proteomes" id="UP000499080">
    <property type="component" value="Unassembled WGS sequence"/>
</dbReference>
<dbReference type="Gene3D" id="1.10.4020.10">
    <property type="entry name" value="DNA breaking-rejoining enzymes"/>
    <property type="match status" value="1"/>
</dbReference>
<proteinExistence type="predicted"/>
<accession>A0A4Y2E5F9</accession>
<evidence type="ECO:0000313" key="3">
    <source>
        <dbReference type="Proteomes" id="UP000499080"/>
    </source>
</evidence>
<dbReference type="OrthoDB" id="6472394at2759"/>
<evidence type="ECO:0000313" key="2">
    <source>
        <dbReference type="EMBL" id="GBM23045.1"/>
    </source>
</evidence>
<gene>
    <name evidence="2" type="ORF">AVEN_67025_1</name>
</gene>
<dbReference type="PANTHER" id="PTHR46888:SF1">
    <property type="entry name" value="RIBONUCLEASE H"/>
    <property type="match status" value="1"/>
</dbReference>
<feature type="region of interest" description="Disordered" evidence="1">
    <location>
        <begin position="135"/>
        <end position="159"/>
    </location>
</feature>
<sequence length="159" mass="18924">MPRYDIGSDISVYLLLFERQISRIDILKENWVTHFLPLLPLEIVNIVAREPDPKANEYDYRDFPFELQNYFEEWVSGLNIETFEDLKELLVTDQLKQKLPPEVRDNFLDDLPKIKSIEELVNELDDYETTRRNVKKEINRNSHENTNKKPFVKAPEKSA</sequence>
<protein>
    <submittedName>
        <fullName evidence="2">Uncharacterized protein</fullName>
    </submittedName>
</protein>
<feature type="compositionally biased region" description="Basic and acidic residues" evidence="1">
    <location>
        <begin position="135"/>
        <end position="147"/>
    </location>
</feature>
<name>A0A4Y2E5F9_ARAVE</name>
<dbReference type="AlphaFoldDB" id="A0A4Y2E5F9"/>
<organism evidence="2 3">
    <name type="scientific">Araneus ventricosus</name>
    <name type="common">Orbweaver spider</name>
    <name type="synonym">Epeira ventricosa</name>
    <dbReference type="NCBI Taxonomy" id="182803"/>
    <lineage>
        <taxon>Eukaryota</taxon>
        <taxon>Metazoa</taxon>
        <taxon>Ecdysozoa</taxon>
        <taxon>Arthropoda</taxon>
        <taxon>Chelicerata</taxon>
        <taxon>Arachnida</taxon>
        <taxon>Araneae</taxon>
        <taxon>Araneomorphae</taxon>
        <taxon>Entelegynae</taxon>
        <taxon>Araneoidea</taxon>
        <taxon>Araneidae</taxon>
        <taxon>Araneus</taxon>
    </lineage>
</organism>